<dbReference type="Proteomes" id="UP000290608">
    <property type="component" value="Unassembled WGS sequence"/>
</dbReference>
<dbReference type="InterPro" id="IPR032710">
    <property type="entry name" value="NTF2-like_dom_sf"/>
</dbReference>
<comment type="caution">
    <text evidence="3">The sequence shown here is derived from an EMBL/GenBank/DDBJ whole genome shotgun (WGS) entry which is preliminary data.</text>
</comment>
<dbReference type="AlphaFoldDB" id="A0A4Q0PBV0"/>
<evidence type="ECO:0000313" key="4">
    <source>
        <dbReference type="Proteomes" id="UP000290608"/>
    </source>
</evidence>
<gene>
    <name evidence="3" type="ORF">DSL99_3702</name>
</gene>
<dbReference type="SUPFAM" id="SSF54427">
    <property type="entry name" value="NTF2-like"/>
    <property type="match status" value="1"/>
</dbReference>
<name>A0A4Q0PBV0_9FLAO</name>
<protein>
    <submittedName>
        <fullName evidence="3">SnoaL-like protein</fullName>
    </submittedName>
</protein>
<feature type="chain" id="PRO_5020530491" evidence="1">
    <location>
        <begin position="19"/>
        <end position="166"/>
    </location>
</feature>
<feature type="domain" description="SnoaL-like" evidence="2">
    <location>
        <begin position="28"/>
        <end position="141"/>
    </location>
</feature>
<feature type="signal peptide" evidence="1">
    <location>
        <begin position="1"/>
        <end position="18"/>
    </location>
</feature>
<dbReference type="RefSeq" id="WP_073100730.1">
    <property type="nucleotide sequence ID" value="NZ_QOVL01000025.1"/>
</dbReference>
<evidence type="ECO:0000256" key="1">
    <source>
        <dbReference type="SAM" id="SignalP"/>
    </source>
</evidence>
<reference evidence="3 4" key="1">
    <citation type="submission" date="2018-07" db="EMBL/GenBank/DDBJ databases">
        <title>Leeuwenhoekiella genomics.</title>
        <authorList>
            <person name="Tahon G."/>
            <person name="Willems A."/>
        </authorList>
    </citation>
    <scope>NUCLEOTIDE SEQUENCE [LARGE SCALE GENOMIC DNA]</scope>
    <source>
        <strain evidence="3 4">LMG 1345</strain>
    </source>
</reference>
<dbReference type="Gene3D" id="3.10.450.50">
    <property type="match status" value="1"/>
</dbReference>
<organism evidence="3 4">
    <name type="scientific">Leeuwenhoekiella marinoflava</name>
    <dbReference type="NCBI Taxonomy" id="988"/>
    <lineage>
        <taxon>Bacteria</taxon>
        <taxon>Pseudomonadati</taxon>
        <taxon>Bacteroidota</taxon>
        <taxon>Flavobacteriia</taxon>
        <taxon>Flavobacteriales</taxon>
        <taxon>Flavobacteriaceae</taxon>
        <taxon>Leeuwenhoekiella</taxon>
    </lineage>
</organism>
<evidence type="ECO:0000313" key="3">
    <source>
        <dbReference type="EMBL" id="RXG24185.1"/>
    </source>
</evidence>
<sequence length="166" mass="19063">MKNLLAFLFIICSTAALAQQRDKAEMAINSQLEKWHEAAADADFDAYYDLMTEDAVFIGTDADENWQLDQFKAYAKPYFDKGKAWSFTTLERTIYHPKKSKIAWFDELLDTQMGICRGSGVMRLDGKEWKVQHYVLSIAVPNENVSEVTQIKKEHDSLLMAKLRAN</sequence>
<proteinExistence type="predicted"/>
<dbReference type="Pfam" id="PF13474">
    <property type="entry name" value="SnoaL_3"/>
    <property type="match status" value="1"/>
</dbReference>
<dbReference type="InterPro" id="IPR037401">
    <property type="entry name" value="SnoaL-like"/>
</dbReference>
<evidence type="ECO:0000259" key="2">
    <source>
        <dbReference type="Pfam" id="PF13474"/>
    </source>
</evidence>
<accession>A0A4Q0PBV0</accession>
<keyword evidence="1" id="KW-0732">Signal</keyword>
<dbReference type="EMBL" id="QOVL01000025">
    <property type="protein sequence ID" value="RXG24185.1"/>
    <property type="molecule type" value="Genomic_DNA"/>
</dbReference>
<dbReference type="STRING" id="1122159.SAMN02745246_03770"/>